<protein>
    <recommendedName>
        <fullName evidence="11">Proto-oncogene tyrosine-protein kinase receptor Ret</fullName>
    </recommendedName>
</protein>
<evidence type="ECO:0000256" key="5">
    <source>
        <dbReference type="SAM" id="Phobius"/>
    </source>
</evidence>
<dbReference type="PROSITE" id="PS00107">
    <property type="entry name" value="PROTEIN_KINASE_ATP"/>
    <property type="match status" value="1"/>
</dbReference>
<evidence type="ECO:0000256" key="1">
    <source>
        <dbReference type="ARBA" id="ARBA00004167"/>
    </source>
</evidence>
<organism evidence="9 10">
    <name type="scientific">Brassicogethes aeneus</name>
    <name type="common">Rape pollen beetle</name>
    <name type="synonym">Meligethes aeneus</name>
    <dbReference type="NCBI Taxonomy" id="1431903"/>
    <lineage>
        <taxon>Eukaryota</taxon>
        <taxon>Metazoa</taxon>
        <taxon>Ecdysozoa</taxon>
        <taxon>Arthropoda</taxon>
        <taxon>Hexapoda</taxon>
        <taxon>Insecta</taxon>
        <taxon>Pterygota</taxon>
        <taxon>Neoptera</taxon>
        <taxon>Endopterygota</taxon>
        <taxon>Coleoptera</taxon>
        <taxon>Polyphaga</taxon>
        <taxon>Cucujiformia</taxon>
        <taxon>Nitidulidae</taxon>
        <taxon>Meligethinae</taxon>
        <taxon>Brassicogethes</taxon>
    </lineage>
</organism>
<dbReference type="InterPro" id="IPR011009">
    <property type="entry name" value="Kinase-like_dom_sf"/>
</dbReference>
<accession>A0A9P0FI33</accession>
<dbReference type="GO" id="GO:0007156">
    <property type="term" value="P:homophilic cell adhesion via plasma membrane adhesion molecules"/>
    <property type="evidence" value="ECO:0007669"/>
    <property type="project" value="InterPro"/>
</dbReference>
<evidence type="ECO:0000256" key="6">
    <source>
        <dbReference type="SAM" id="SignalP"/>
    </source>
</evidence>
<keyword evidence="5" id="KW-0812">Transmembrane</keyword>
<dbReference type="EMBL" id="OV121135">
    <property type="protein sequence ID" value="CAH0555194.1"/>
    <property type="molecule type" value="Genomic_DNA"/>
</dbReference>
<evidence type="ECO:0000256" key="2">
    <source>
        <dbReference type="ARBA" id="ARBA00051243"/>
    </source>
</evidence>
<dbReference type="PROSITE" id="PS00109">
    <property type="entry name" value="PROTEIN_KINASE_TYR"/>
    <property type="match status" value="1"/>
</dbReference>
<dbReference type="Pfam" id="PF07714">
    <property type="entry name" value="PK_Tyr_Ser-Thr"/>
    <property type="match status" value="1"/>
</dbReference>
<evidence type="ECO:0000313" key="10">
    <source>
        <dbReference type="Proteomes" id="UP001154078"/>
    </source>
</evidence>
<feature type="domain" description="Cadherin" evidence="8">
    <location>
        <begin position="167"/>
        <end position="244"/>
    </location>
</feature>
<dbReference type="InterPro" id="IPR055162">
    <property type="entry name" value="RET_CRD"/>
</dbReference>
<feature type="transmembrane region" description="Helical" evidence="5">
    <location>
        <begin position="800"/>
        <end position="818"/>
    </location>
</feature>
<dbReference type="Gene3D" id="1.10.510.10">
    <property type="entry name" value="Transferase(Phosphotransferase) domain 1"/>
    <property type="match status" value="1"/>
</dbReference>
<dbReference type="SMART" id="SM00219">
    <property type="entry name" value="TyrKc"/>
    <property type="match status" value="1"/>
</dbReference>
<evidence type="ECO:0000256" key="3">
    <source>
        <dbReference type="PROSITE-ProRule" id="PRU00043"/>
    </source>
</evidence>
<dbReference type="InterPro" id="IPR000719">
    <property type="entry name" value="Prot_kinase_dom"/>
</dbReference>
<dbReference type="InterPro" id="IPR001245">
    <property type="entry name" value="Ser-Thr/Tyr_kinase_cat_dom"/>
</dbReference>
<evidence type="ECO:0000259" key="8">
    <source>
        <dbReference type="PROSITE" id="PS50268"/>
    </source>
</evidence>
<dbReference type="GO" id="GO:0005524">
    <property type="term" value="F:ATP binding"/>
    <property type="evidence" value="ECO:0007669"/>
    <property type="project" value="UniProtKB-UniRule"/>
</dbReference>
<dbReference type="SUPFAM" id="SSF56112">
    <property type="entry name" value="Protein kinase-like (PK-like)"/>
    <property type="match status" value="1"/>
</dbReference>
<evidence type="ECO:0000256" key="4">
    <source>
        <dbReference type="PROSITE-ProRule" id="PRU10141"/>
    </source>
</evidence>
<keyword evidence="4" id="KW-0547">Nucleotide-binding</keyword>
<name>A0A9P0FI33_BRAAE</name>
<evidence type="ECO:0000259" key="7">
    <source>
        <dbReference type="PROSITE" id="PS50011"/>
    </source>
</evidence>
<keyword evidence="5" id="KW-0472">Membrane</keyword>
<feature type="domain" description="Protein kinase" evidence="7">
    <location>
        <begin position="737"/>
        <end position="1029"/>
    </location>
</feature>
<dbReference type="AlphaFoldDB" id="A0A9P0FI33"/>
<sequence>MFCYIFVLACSFLAYGNAAYFTIRNVEVKIPINNKLLPNNHPIITLYAQDNLSKSNGNSLRYFINETNGYMLAYSTKGDILFTHKFLDGKGSGTISAHVSVEGSDLVRDWSRFVVDVTPMDPFDCDLILESLCYWTNATYQIMEDQPSIVIGPLASAYVWEMCPEYKLQYRFRKENPYFELVSSNGLDKFWALKTTGPLNREIAGYKANLDVVCTVENEQGSIRELEKNIQVNILDVDNNMPVPQDTHYDFNLTSSMFKKGASIGEFVYFNDKDSLSVNNFKPKIVDPSYADILRPNCTNQKDKRNGKDSTICYCRFIFLKDKHFTESTYLINLQLDDTNYKGKKRQPAKALVSFNFKRSAANLKNHPRKLYPAKDVKVFRTAGPLARITQPTDLTGCGHFSLKTETKLNDIFNITKEGIVFVHDVANLRKAPEFVNLNISWIKNNKLDFDEVSIRIVEESSKSCEKMGTKISDWSYCSKSDNAHDCLRPNYCAIGTGGSASVKNRNNSERCMWRGDKNPGNEDTHVYATCTPDSSTCPDGICDSLEKQHRHICPQDCTRNALFPTSLSKSGYGIDKANGVCTCDDIGHCKCDPPRKKKKKTTAIPPVLPTKGNFVTSHIETSPGNAKHSIQIPVLAKCGTSCVLGIVAGTLFLVGAVSLVVICWRLDRVNKAVRGKYSDENQDMTAPLSDYVDRNNRSEIMNLNFQMTTSLAEITTRNVINKYPVDPKWEFPRSQLIIEQTLGEGEFGRVLRAKATNIAGQKGDTIVAVKTLKDDARESELNDLLSEYQLLKDVSHLNVIKLLGVCTVLGGPVYLIIEFAEFGSLRSYLRRTRHLKSENQKFPLSITGIEETTEIHYDEPNSCTVTPKEILSFAWQISNGMAYLSEIKLVHRDLAARNVLLTKDKVCKISDFGLTRDIYEDNAYFKRSKGRVPVKWMAPESLSDHVYTSKSDVWSFGILLWELVTLGATPYPGIAVQNLFHLIRQGYRMERPDNCSIALYKIIKSCWQNEPEKRPSFKELSKSWEIMLEDGNDYLDLGNNSIHNRGYFCSPFEQNEEDNDMSPTNNSTYNPLNYLKKSISYDKCGATEKIIDQNENDEIMNVENLMPNDPNDPNQNNTAKGYETPVKISLKTPELDQTGYTDMHSGQA</sequence>
<comment type="subcellular location">
    <subcellularLocation>
        <location evidence="1">Membrane</location>
        <topology evidence="1">Single-pass membrane protein</topology>
    </subcellularLocation>
</comment>
<keyword evidence="3" id="KW-0106">Calcium</keyword>
<feature type="signal peptide" evidence="6">
    <location>
        <begin position="1"/>
        <end position="18"/>
    </location>
</feature>
<dbReference type="PANTHER" id="PTHR24416">
    <property type="entry name" value="TYROSINE-PROTEIN KINASE RECEPTOR"/>
    <property type="match status" value="1"/>
</dbReference>
<dbReference type="PANTHER" id="PTHR24416:SF617">
    <property type="entry name" value="RET ONCOGENE, ISOFORM A"/>
    <property type="match status" value="1"/>
</dbReference>
<keyword evidence="10" id="KW-1185">Reference proteome</keyword>
<dbReference type="GO" id="GO:0004714">
    <property type="term" value="F:transmembrane receptor protein tyrosine kinase activity"/>
    <property type="evidence" value="ECO:0007669"/>
    <property type="project" value="UniProtKB-EC"/>
</dbReference>
<dbReference type="GO" id="GO:0007169">
    <property type="term" value="P:cell surface receptor protein tyrosine kinase signaling pathway"/>
    <property type="evidence" value="ECO:0007669"/>
    <property type="project" value="TreeGrafter"/>
</dbReference>
<dbReference type="Pfam" id="PF22540">
    <property type="entry name" value="RET_CRD"/>
    <property type="match status" value="1"/>
</dbReference>
<dbReference type="FunFam" id="1.10.510.10:FF:000462">
    <property type="entry name" value="Receptor tyrosine kinase"/>
    <property type="match status" value="1"/>
</dbReference>
<evidence type="ECO:0008006" key="11">
    <source>
        <dbReference type="Google" id="ProtNLM"/>
    </source>
</evidence>
<feature type="binding site" evidence="4">
    <location>
        <position position="771"/>
    </location>
    <ligand>
        <name>ATP</name>
        <dbReference type="ChEBI" id="CHEBI:30616"/>
    </ligand>
</feature>
<dbReference type="PROSITE" id="PS50011">
    <property type="entry name" value="PROTEIN_KINASE_DOM"/>
    <property type="match status" value="1"/>
</dbReference>
<evidence type="ECO:0000313" key="9">
    <source>
        <dbReference type="EMBL" id="CAH0555194.1"/>
    </source>
</evidence>
<dbReference type="Proteomes" id="UP001154078">
    <property type="component" value="Chromosome 4"/>
</dbReference>
<dbReference type="InterPro" id="IPR017441">
    <property type="entry name" value="Protein_kinase_ATP_BS"/>
</dbReference>
<feature type="transmembrane region" description="Helical" evidence="5">
    <location>
        <begin position="644"/>
        <end position="667"/>
    </location>
</feature>
<keyword evidence="5" id="KW-1133">Transmembrane helix</keyword>
<proteinExistence type="predicted"/>
<dbReference type="GO" id="GO:0005886">
    <property type="term" value="C:plasma membrane"/>
    <property type="evidence" value="ECO:0007669"/>
    <property type="project" value="TreeGrafter"/>
</dbReference>
<dbReference type="InterPro" id="IPR020635">
    <property type="entry name" value="Tyr_kinase_cat_dom"/>
</dbReference>
<dbReference type="Gene3D" id="3.30.200.20">
    <property type="entry name" value="Phosphorylase Kinase, domain 1"/>
    <property type="match status" value="1"/>
</dbReference>
<feature type="chain" id="PRO_5040227963" description="Proto-oncogene tyrosine-protein kinase receptor Ret" evidence="6">
    <location>
        <begin position="19"/>
        <end position="1149"/>
    </location>
</feature>
<keyword evidence="4" id="KW-0067">ATP-binding</keyword>
<dbReference type="PROSITE" id="PS50268">
    <property type="entry name" value="CADHERIN_2"/>
    <property type="match status" value="1"/>
</dbReference>
<gene>
    <name evidence="9" type="ORF">MELIAE_LOCUS6621</name>
</gene>
<dbReference type="OrthoDB" id="3256376at2759"/>
<dbReference type="GO" id="GO:0043235">
    <property type="term" value="C:receptor complex"/>
    <property type="evidence" value="ECO:0007669"/>
    <property type="project" value="TreeGrafter"/>
</dbReference>
<comment type="catalytic activity">
    <reaction evidence="2">
        <text>L-tyrosyl-[protein] + ATP = O-phospho-L-tyrosyl-[protein] + ADP + H(+)</text>
        <dbReference type="Rhea" id="RHEA:10596"/>
        <dbReference type="Rhea" id="RHEA-COMP:10136"/>
        <dbReference type="Rhea" id="RHEA-COMP:20101"/>
        <dbReference type="ChEBI" id="CHEBI:15378"/>
        <dbReference type="ChEBI" id="CHEBI:30616"/>
        <dbReference type="ChEBI" id="CHEBI:46858"/>
        <dbReference type="ChEBI" id="CHEBI:61978"/>
        <dbReference type="ChEBI" id="CHEBI:456216"/>
        <dbReference type="EC" id="2.7.10.1"/>
    </reaction>
</comment>
<dbReference type="GO" id="GO:0005509">
    <property type="term" value="F:calcium ion binding"/>
    <property type="evidence" value="ECO:0007669"/>
    <property type="project" value="UniProtKB-UniRule"/>
</dbReference>
<keyword evidence="6" id="KW-0732">Signal</keyword>
<dbReference type="InterPro" id="IPR008266">
    <property type="entry name" value="Tyr_kinase_AS"/>
</dbReference>
<reference evidence="9" key="1">
    <citation type="submission" date="2021-12" db="EMBL/GenBank/DDBJ databases">
        <authorList>
            <person name="King R."/>
        </authorList>
    </citation>
    <scope>NUCLEOTIDE SEQUENCE</scope>
</reference>
<dbReference type="InterPro" id="IPR002126">
    <property type="entry name" value="Cadherin-like_dom"/>
</dbReference>
<dbReference type="PRINTS" id="PR00109">
    <property type="entry name" value="TYRKINASE"/>
</dbReference>
<dbReference type="InterPro" id="IPR050122">
    <property type="entry name" value="RTK"/>
</dbReference>